<proteinExistence type="predicted"/>
<comment type="caution">
    <text evidence="1">The sequence shown here is derived from an EMBL/GenBank/DDBJ whole genome shotgun (WGS) entry which is preliminary data.</text>
</comment>
<feature type="non-terminal residue" evidence="1">
    <location>
        <position position="1"/>
    </location>
</feature>
<organism evidence="1 2">
    <name type="scientific">Trifolium medium</name>
    <dbReference type="NCBI Taxonomy" id="97028"/>
    <lineage>
        <taxon>Eukaryota</taxon>
        <taxon>Viridiplantae</taxon>
        <taxon>Streptophyta</taxon>
        <taxon>Embryophyta</taxon>
        <taxon>Tracheophyta</taxon>
        <taxon>Spermatophyta</taxon>
        <taxon>Magnoliopsida</taxon>
        <taxon>eudicotyledons</taxon>
        <taxon>Gunneridae</taxon>
        <taxon>Pentapetalae</taxon>
        <taxon>rosids</taxon>
        <taxon>fabids</taxon>
        <taxon>Fabales</taxon>
        <taxon>Fabaceae</taxon>
        <taxon>Papilionoideae</taxon>
        <taxon>50 kb inversion clade</taxon>
        <taxon>NPAAA clade</taxon>
        <taxon>Hologalegina</taxon>
        <taxon>IRL clade</taxon>
        <taxon>Trifolieae</taxon>
        <taxon>Trifolium</taxon>
    </lineage>
</organism>
<name>A0A392TAV3_9FABA</name>
<keyword evidence="2" id="KW-1185">Reference proteome</keyword>
<dbReference type="EMBL" id="LXQA010543651">
    <property type="protein sequence ID" value="MCI58283.1"/>
    <property type="molecule type" value="Genomic_DNA"/>
</dbReference>
<evidence type="ECO:0000313" key="1">
    <source>
        <dbReference type="EMBL" id="MCI58283.1"/>
    </source>
</evidence>
<evidence type="ECO:0000313" key="2">
    <source>
        <dbReference type="Proteomes" id="UP000265520"/>
    </source>
</evidence>
<protein>
    <submittedName>
        <fullName evidence="1">Uncharacterized protein</fullName>
    </submittedName>
</protein>
<sequence length="59" mass="6862">LILQLDYSWIADEPLHTVSTFAESEEFPEDLFTDIQTPPIEDWEVRIPGRGRRICTAWG</sequence>
<dbReference type="Proteomes" id="UP000265520">
    <property type="component" value="Unassembled WGS sequence"/>
</dbReference>
<accession>A0A392TAV3</accession>
<reference evidence="1 2" key="1">
    <citation type="journal article" date="2018" name="Front. Plant Sci.">
        <title>Red Clover (Trifolium pratense) and Zigzag Clover (T. medium) - A Picture of Genomic Similarities and Differences.</title>
        <authorList>
            <person name="Dluhosova J."/>
            <person name="Istvanek J."/>
            <person name="Nedelnik J."/>
            <person name="Repkova J."/>
        </authorList>
    </citation>
    <scope>NUCLEOTIDE SEQUENCE [LARGE SCALE GENOMIC DNA]</scope>
    <source>
        <strain evidence="2">cv. 10/8</strain>
        <tissue evidence="1">Leaf</tissue>
    </source>
</reference>
<dbReference type="AlphaFoldDB" id="A0A392TAV3"/>